<evidence type="ECO:0000256" key="2">
    <source>
        <dbReference type="ARBA" id="ARBA00004236"/>
    </source>
</evidence>
<dbReference type="eggNOG" id="COG5002">
    <property type="taxonomic scope" value="Bacteria"/>
</dbReference>
<dbReference type="InterPro" id="IPR003661">
    <property type="entry name" value="HisK_dim/P_dom"/>
</dbReference>
<dbReference type="FunFam" id="1.10.287.130:FF:000001">
    <property type="entry name" value="Two-component sensor histidine kinase"/>
    <property type="match status" value="1"/>
</dbReference>
<evidence type="ECO:0000256" key="6">
    <source>
        <dbReference type="ARBA" id="ARBA00022692"/>
    </source>
</evidence>
<evidence type="ECO:0000256" key="8">
    <source>
        <dbReference type="ARBA" id="ARBA00022989"/>
    </source>
</evidence>
<dbReference type="CDD" id="cd00075">
    <property type="entry name" value="HATPase"/>
    <property type="match status" value="1"/>
</dbReference>
<keyword evidence="13" id="KW-0732">Signal</keyword>
<dbReference type="SMART" id="SM00388">
    <property type="entry name" value="HisKA"/>
    <property type="match status" value="1"/>
</dbReference>
<dbReference type="Pfam" id="PF00512">
    <property type="entry name" value="HisKA"/>
    <property type="match status" value="1"/>
</dbReference>
<dbReference type="KEGG" id="caz:CARG_08545"/>
<dbReference type="SUPFAM" id="SSF55874">
    <property type="entry name" value="ATPase domain of HSP90 chaperone/DNA topoisomerase II/histidine kinase"/>
    <property type="match status" value="1"/>
</dbReference>
<dbReference type="SMART" id="SM00304">
    <property type="entry name" value="HAMP"/>
    <property type="match status" value="1"/>
</dbReference>
<dbReference type="PRINTS" id="PR00344">
    <property type="entry name" value="BCTRLSENSOR"/>
</dbReference>
<dbReference type="Gene3D" id="3.30.565.10">
    <property type="entry name" value="Histidine kinase-like ATPase, C-terminal domain"/>
    <property type="match status" value="1"/>
</dbReference>
<proteinExistence type="predicted"/>
<dbReference type="PROSITE" id="PS50109">
    <property type="entry name" value="HIS_KIN"/>
    <property type="match status" value="1"/>
</dbReference>
<keyword evidence="5" id="KW-0808">Transferase</keyword>
<feature type="transmembrane region" description="Helical" evidence="12">
    <location>
        <begin position="145"/>
        <end position="165"/>
    </location>
</feature>
<dbReference type="Proteomes" id="UP000016943">
    <property type="component" value="Chromosome"/>
</dbReference>
<evidence type="ECO:0000256" key="9">
    <source>
        <dbReference type="ARBA" id="ARBA00023012"/>
    </source>
</evidence>
<feature type="domain" description="HAMP" evidence="15">
    <location>
        <begin position="166"/>
        <end position="220"/>
    </location>
</feature>
<keyword evidence="4" id="KW-0597">Phosphoprotein</keyword>
<dbReference type="PROSITE" id="PS50885">
    <property type="entry name" value="HAMP"/>
    <property type="match status" value="1"/>
</dbReference>
<feature type="compositionally biased region" description="Polar residues" evidence="11">
    <location>
        <begin position="92"/>
        <end position="111"/>
    </location>
</feature>
<feature type="chain" id="PRO_5004641836" description="histidine kinase" evidence="13">
    <location>
        <begin position="21"/>
        <end position="447"/>
    </location>
</feature>
<feature type="domain" description="Histidine kinase" evidence="14">
    <location>
        <begin position="235"/>
        <end position="447"/>
    </location>
</feature>
<keyword evidence="17" id="KW-1185">Reference proteome</keyword>
<accession>U3GWW3</accession>
<dbReference type="InterPro" id="IPR036097">
    <property type="entry name" value="HisK_dim/P_sf"/>
</dbReference>
<dbReference type="GO" id="GO:0005886">
    <property type="term" value="C:plasma membrane"/>
    <property type="evidence" value="ECO:0007669"/>
    <property type="project" value="UniProtKB-SubCell"/>
</dbReference>
<evidence type="ECO:0000256" key="5">
    <source>
        <dbReference type="ARBA" id="ARBA00022679"/>
    </source>
</evidence>
<dbReference type="HOGENOM" id="CLU_000445_89_6_11"/>
<dbReference type="SUPFAM" id="SSF47384">
    <property type="entry name" value="Homodimeric domain of signal transducing histidine kinase"/>
    <property type="match status" value="1"/>
</dbReference>
<dbReference type="PANTHER" id="PTHR45436">
    <property type="entry name" value="SENSOR HISTIDINE KINASE YKOH"/>
    <property type="match status" value="1"/>
</dbReference>
<dbReference type="EMBL" id="CP006365">
    <property type="protein sequence ID" value="AGU15809.1"/>
    <property type="molecule type" value="Genomic_DNA"/>
</dbReference>
<dbReference type="OrthoDB" id="9786919at2"/>
<evidence type="ECO:0000256" key="7">
    <source>
        <dbReference type="ARBA" id="ARBA00022777"/>
    </source>
</evidence>
<dbReference type="SMART" id="SM00387">
    <property type="entry name" value="HATPase_c"/>
    <property type="match status" value="1"/>
</dbReference>
<name>U3GWW3_9CORY</name>
<dbReference type="Gene3D" id="6.10.340.10">
    <property type="match status" value="1"/>
</dbReference>
<gene>
    <name evidence="16" type="ORF">CARG_08545</name>
</gene>
<evidence type="ECO:0000256" key="1">
    <source>
        <dbReference type="ARBA" id="ARBA00000085"/>
    </source>
</evidence>
<dbReference type="InterPro" id="IPR003594">
    <property type="entry name" value="HATPase_dom"/>
</dbReference>
<dbReference type="Gene3D" id="1.10.287.130">
    <property type="match status" value="1"/>
</dbReference>
<dbReference type="CDD" id="cd00082">
    <property type="entry name" value="HisKA"/>
    <property type="match status" value="1"/>
</dbReference>
<dbReference type="SUPFAM" id="SSF158472">
    <property type="entry name" value="HAMP domain-like"/>
    <property type="match status" value="1"/>
</dbReference>
<dbReference type="PANTHER" id="PTHR45436:SF5">
    <property type="entry name" value="SENSOR HISTIDINE KINASE TRCS"/>
    <property type="match status" value="1"/>
</dbReference>
<dbReference type="Pfam" id="PF02518">
    <property type="entry name" value="HATPase_c"/>
    <property type="match status" value="1"/>
</dbReference>
<dbReference type="InterPro" id="IPR004358">
    <property type="entry name" value="Sig_transdc_His_kin-like_C"/>
</dbReference>
<dbReference type="InterPro" id="IPR005467">
    <property type="entry name" value="His_kinase_dom"/>
</dbReference>
<dbReference type="Pfam" id="PF00672">
    <property type="entry name" value="HAMP"/>
    <property type="match status" value="1"/>
</dbReference>
<dbReference type="STRING" id="1348662.CARG_08545"/>
<dbReference type="EC" id="2.7.13.3" evidence="3"/>
<evidence type="ECO:0000259" key="15">
    <source>
        <dbReference type="PROSITE" id="PS50885"/>
    </source>
</evidence>
<dbReference type="InterPro" id="IPR036890">
    <property type="entry name" value="HATPase_C_sf"/>
</dbReference>
<dbReference type="AlphaFoldDB" id="U3GWW3"/>
<feature type="region of interest" description="Disordered" evidence="11">
    <location>
        <begin position="92"/>
        <end position="113"/>
    </location>
</feature>
<evidence type="ECO:0000256" key="4">
    <source>
        <dbReference type="ARBA" id="ARBA00022553"/>
    </source>
</evidence>
<evidence type="ECO:0000256" key="13">
    <source>
        <dbReference type="SAM" id="SignalP"/>
    </source>
</evidence>
<evidence type="ECO:0000256" key="11">
    <source>
        <dbReference type="SAM" id="MobiDB-lite"/>
    </source>
</evidence>
<keyword evidence="7" id="KW-0418">Kinase</keyword>
<evidence type="ECO:0000256" key="12">
    <source>
        <dbReference type="SAM" id="Phobius"/>
    </source>
</evidence>
<dbReference type="PATRIC" id="fig|1348662.3.peg.1685"/>
<evidence type="ECO:0000313" key="17">
    <source>
        <dbReference type="Proteomes" id="UP000016943"/>
    </source>
</evidence>
<keyword evidence="8 12" id="KW-1133">Transmembrane helix</keyword>
<dbReference type="CDD" id="cd06225">
    <property type="entry name" value="HAMP"/>
    <property type="match status" value="1"/>
</dbReference>
<dbReference type="InterPro" id="IPR050428">
    <property type="entry name" value="TCS_sensor_his_kinase"/>
</dbReference>
<keyword evidence="10 12" id="KW-0472">Membrane</keyword>
<protein>
    <recommendedName>
        <fullName evidence="3">histidine kinase</fullName>
        <ecNumber evidence="3">2.7.13.3</ecNumber>
    </recommendedName>
</protein>
<comment type="catalytic activity">
    <reaction evidence="1">
        <text>ATP + protein L-histidine = ADP + protein N-phospho-L-histidine.</text>
        <dbReference type="EC" id="2.7.13.3"/>
    </reaction>
</comment>
<dbReference type="RefSeq" id="WP_021012204.1">
    <property type="nucleotide sequence ID" value="NC_022198.1"/>
</dbReference>
<keyword evidence="6 12" id="KW-0812">Transmembrane</keyword>
<comment type="subcellular location">
    <subcellularLocation>
        <location evidence="2">Cell membrane</location>
    </subcellularLocation>
</comment>
<sequence length="447" mass="48036">MKLRTLLVLLVLSISGAGLAASSTVVESIMKDYIYSKVDEDLDQALNGWAGRQELLTGSAVSTLRPPSAMYVMKIRDDGTYILNDSDSSPDLTQLHSSPQTVPAASNSPNKSPWRVMLGKQGSTTTIVGRSLEKENWILGRLARVQLVIGLLVLLVVAVVGLYAVRRALRPLREVEATASAIASGDLDRRVPNDAAMAVEVASLATSFNVMLGQLQESIVSAQEKEQQMRRFVGDASHELRTPLTSVRGYAELYRSGATQDADMVIDKIEAEAGRMSLLVEDLLALTRSESTLVRKPVDVLDEAMSVAGSLRVAYGGQLDVENTCETCPVVSTDPAQIHRILTNLVSNAFIHGGDHVLIQVSCDDTIVRVTVADNGGGVPDKDLDHVFERFYRSDESRTRASGGSGLGLAIVQSLAVAHGGEVTVHNDTDGCYLGGAVFELRLPTSY</sequence>
<evidence type="ECO:0000259" key="14">
    <source>
        <dbReference type="PROSITE" id="PS50109"/>
    </source>
</evidence>
<dbReference type="GeneID" id="78250450"/>
<keyword evidence="9" id="KW-0902">Two-component regulatory system</keyword>
<dbReference type="GO" id="GO:0000155">
    <property type="term" value="F:phosphorelay sensor kinase activity"/>
    <property type="evidence" value="ECO:0007669"/>
    <property type="project" value="InterPro"/>
</dbReference>
<feature type="signal peptide" evidence="13">
    <location>
        <begin position="1"/>
        <end position="20"/>
    </location>
</feature>
<organism evidence="16 17">
    <name type="scientific">Corynebacterium argentoratense DSM 44202</name>
    <dbReference type="NCBI Taxonomy" id="1348662"/>
    <lineage>
        <taxon>Bacteria</taxon>
        <taxon>Bacillati</taxon>
        <taxon>Actinomycetota</taxon>
        <taxon>Actinomycetes</taxon>
        <taxon>Mycobacteriales</taxon>
        <taxon>Corynebacteriaceae</taxon>
        <taxon>Corynebacterium</taxon>
    </lineage>
</organism>
<dbReference type="InterPro" id="IPR003660">
    <property type="entry name" value="HAMP_dom"/>
</dbReference>
<evidence type="ECO:0000256" key="3">
    <source>
        <dbReference type="ARBA" id="ARBA00012438"/>
    </source>
</evidence>
<reference evidence="16 17" key="1">
    <citation type="journal article" date="2013" name="Genome Announc.">
        <title>Whole-Genome Sequence of the Clinical Strain Corynebacterium argentoratense DSM 44202, Isolated from a Human Throat Specimen.</title>
        <authorList>
            <person name="Bomholt C."/>
            <person name="Glaub A."/>
            <person name="Gravermann K."/>
            <person name="Albersmeier A."/>
            <person name="Brinkrolf K."/>
            <person name="Ruckert C."/>
            <person name="Tauch A."/>
        </authorList>
    </citation>
    <scope>NUCLEOTIDE SEQUENCE [LARGE SCALE GENOMIC DNA]</scope>
    <source>
        <strain evidence="16">DSM 44202</strain>
    </source>
</reference>
<evidence type="ECO:0000313" key="16">
    <source>
        <dbReference type="EMBL" id="AGU15809.1"/>
    </source>
</evidence>
<evidence type="ECO:0000256" key="10">
    <source>
        <dbReference type="ARBA" id="ARBA00023136"/>
    </source>
</evidence>